<feature type="domain" description="ABC-three component systems C-terminal" evidence="1">
    <location>
        <begin position="263"/>
        <end position="388"/>
    </location>
</feature>
<gene>
    <name evidence="2" type="ORF">SDC9_83500</name>
</gene>
<reference evidence="2" key="1">
    <citation type="submission" date="2019-08" db="EMBL/GenBank/DDBJ databases">
        <authorList>
            <person name="Kucharzyk K."/>
            <person name="Murdoch R.W."/>
            <person name="Higgins S."/>
            <person name="Loffler F."/>
        </authorList>
    </citation>
    <scope>NUCLEOTIDE SEQUENCE</scope>
</reference>
<accession>A0A644Z7S0</accession>
<dbReference type="EMBL" id="VSSQ01007760">
    <property type="protein sequence ID" value="MPM36896.1"/>
    <property type="molecule type" value="Genomic_DNA"/>
</dbReference>
<organism evidence="2">
    <name type="scientific">bioreactor metagenome</name>
    <dbReference type="NCBI Taxonomy" id="1076179"/>
    <lineage>
        <taxon>unclassified sequences</taxon>
        <taxon>metagenomes</taxon>
        <taxon>ecological metagenomes</taxon>
    </lineage>
</organism>
<protein>
    <recommendedName>
        <fullName evidence="1">ABC-three component systems C-terminal domain-containing protein</fullName>
    </recommendedName>
</protein>
<comment type="caution">
    <text evidence="2">The sequence shown here is derived from an EMBL/GenBank/DDBJ whole genome shotgun (WGS) entry which is preliminary data.</text>
</comment>
<sequence>MTTTNFSAQEPSLGYYYQIRFSLYLLLKNKEMINPSITIENLDDIVIEHEDKVDLFQTKLHINSVANLTDSSSDFWKTIRVWSENITNMMIDANNTIFTLITTAKISESSFLLQLKPDSERDNEDVKNRMLSCVATSQNETNKKSYEAFSALSNENKIALIKNIIILDSSLSIDEALEAIKNQLIYSAPIGKLDSFVEHLEGWWFQQCIEMLNNKLDSISSKQLSQKISDIRDTFQLDNLPDDFADPLNIDESELPDYEDRIFVKQLKIISIRSNGLRSAISDFRRAFEQRSKWLREDLTSLEEIDFFEKQLFDNWNNIFMALKDDCEDVSQEEMIILGKNFYQKFYVERVPQVRIRPKFSSEYLTRGSCHMLSDKLKIGWHPDYQNLIKEKDA</sequence>
<dbReference type="InterPro" id="IPR046913">
    <property type="entry name" value="ABC-3C_CTD7"/>
</dbReference>
<proteinExistence type="predicted"/>
<name>A0A644Z7S0_9ZZZZ</name>
<evidence type="ECO:0000259" key="1">
    <source>
        <dbReference type="Pfam" id="PF20283"/>
    </source>
</evidence>
<dbReference type="Pfam" id="PF20283">
    <property type="entry name" value="CTD7"/>
    <property type="match status" value="1"/>
</dbReference>
<dbReference type="AlphaFoldDB" id="A0A644Z7S0"/>
<evidence type="ECO:0000313" key="2">
    <source>
        <dbReference type="EMBL" id="MPM36896.1"/>
    </source>
</evidence>